<gene>
    <name evidence="8" type="ORF">J1902_14995</name>
</gene>
<dbReference type="PANTHER" id="PTHR43124">
    <property type="entry name" value="PURINE EFFLUX PUMP PBUE"/>
    <property type="match status" value="1"/>
</dbReference>
<dbReference type="EMBL" id="JAFNLL010000040">
    <property type="protein sequence ID" value="MBO1269253.1"/>
    <property type="molecule type" value="Genomic_DNA"/>
</dbReference>
<evidence type="ECO:0000313" key="8">
    <source>
        <dbReference type="EMBL" id="MBO1269253.1"/>
    </source>
</evidence>
<feature type="transmembrane region" description="Helical" evidence="6">
    <location>
        <begin position="174"/>
        <end position="195"/>
    </location>
</feature>
<evidence type="ECO:0000256" key="5">
    <source>
        <dbReference type="ARBA" id="ARBA00023136"/>
    </source>
</evidence>
<feature type="transmembrane region" description="Helical" evidence="6">
    <location>
        <begin position="250"/>
        <end position="270"/>
    </location>
</feature>
<dbReference type="Proteomes" id="UP000664164">
    <property type="component" value="Unassembled WGS sequence"/>
</dbReference>
<organism evidence="8 9">
    <name type="scientific">Arthrobacter cavernae</name>
    <dbReference type="NCBI Taxonomy" id="2817681"/>
    <lineage>
        <taxon>Bacteria</taxon>
        <taxon>Bacillati</taxon>
        <taxon>Actinomycetota</taxon>
        <taxon>Actinomycetes</taxon>
        <taxon>Micrococcales</taxon>
        <taxon>Micrococcaceae</taxon>
        <taxon>Arthrobacter</taxon>
    </lineage>
</organism>
<evidence type="ECO:0000256" key="1">
    <source>
        <dbReference type="ARBA" id="ARBA00004651"/>
    </source>
</evidence>
<keyword evidence="5 6" id="KW-0472">Membrane</keyword>
<keyword evidence="3 6" id="KW-0812">Transmembrane</keyword>
<evidence type="ECO:0000313" key="9">
    <source>
        <dbReference type="Proteomes" id="UP000664164"/>
    </source>
</evidence>
<evidence type="ECO:0000256" key="2">
    <source>
        <dbReference type="ARBA" id="ARBA00022475"/>
    </source>
</evidence>
<dbReference type="InterPro" id="IPR050189">
    <property type="entry name" value="MFS_Efflux_Transporters"/>
</dbReference>
<evidence type="ECO:0000256" key="3">
    <source>
        <dbReference type="ARBA" id="ARBA00022692"/>
    </source>
</evidence>
<dbReference type="AlphaFoldDB" id="A0A939HJA8"/>
<evidence type="ECO:0000259" key="7">
    <source>
        <dbReference type="PROSITE" id="PS50850"/>
    </source>
</evidence>
<protein>
    <submittedName>
        <fullName evidence="8">MFS transporter</fullName>
    </submittedName>
</protein>
<feature type="transmembrane region" description="Helical" evidence="6">
    <location>
        <begin position="216"/>
        <end position="238"/>
    </location>
</feature>
<keyword evidence="9" id="KW-1185">Reference proteome</keyword>
<comment type="caution">
    <text evidence="8">The sequence shown here is derived from an EMBL/GenBank/DDBJ whole genome shotgun (WGS) entry which is preliminary data.</text>
</comment>
<dbReference type="Pfam" id="PF07690">
    <property type="entry name" value="MFS_1"/>
    <property type="match status" value="1"/>
</dbReference>
<feature type="transmembrane region" description="Helical" evidence="6">
    <location>
        <begin position="110"/>
        <end position="131"/>
    </location>
</feature>
<dbReference type="InterPro" id="IPR020846">
    <property type="entry name" value="MFS_dom"/>
</dbReference>
<feature type="transmembrane region" description="Helical" evidence="6">
    <location>
        <begin position="85"/>
        <end position="104"/>
    </location>
</feature>
<dbReference type="InterPro" id="IPR001958">
    <property type="entry name" value="Tet-R_TetA/multi-R_MdtG-like"/>
</dbReference>
<proteinExistence type="predicted"/>
<feature type="transmembrane region" description="Helical" evidence="6">
    <location>
        <begin position="338"/>
        <end position="356"/>
    </location>
</feature>
<feature type="transmembrane region" description="Helical" evidence="6">
    <location>
        <begin position="368"/>
        <end position="391"/>
    </location>
</feature>
<dbReference type="PRINTS" id="PR01035">
    <property type="entry name" value="TCRTETA"/>
</dbReference>
<dbReference type="Gene3D" id="1.20.1250.20">
    <property type="entry name" value="MFS general substrate transporter like domains"/>
    <property type="match status" value="1"/>
</dbReference>
<dbReference type="PANTHER" id="PTHR43124:SF3">
    <property type="entry name" value="CHLORAMPHENICOL EFFLUX PUMP RV0191"/>
    <property type="match status" value="1"/>
</dbReference>
<feature type="transmembrane region" description="Helical" evidence="6">
    <location>
        <begin position="143"/>
        <end position="162"/>
    </location>
</feature>
<dbReference type="InterPro" id="IPR036259">
    <property type="entry name" value="MFS_trans_sf"/>
</dbReference>
<keyword evidence="4 6" id="KW-1133">Transmembrane helix</keyword>
<dbReference type="RefSeq" id="WP_207617112.1">
    <property type="nucleotide sequence ID" value="NZ_JAFNLL010000040.1"/>
</dbReference>
<evidence type="ECO:0000256" key="6">
    <source>
        <dbReference type="SAM" id="Phobius"/>
    </source>
</evidence>
<reference evidence="8" key="1">
    <citation type="submission" date="2021-03" db="EMBL/GenBank/DDBJ databases">
        <title>A new species, PO-11, isolated from a karst cave deposit.</title>
        <authorList>
            <person name="Zhaoxiaoyong W."/>
        </authorList>
    </citation>
    <scope>NUCLEOTIDE SEQUENCE</scope>
    <source>
        <strain evidence="8">PO-11</strain>
    </source>
</reference>
<evidence type="ECO:0000256" key="4">
    <source>
        <dbReference type="ARBA" id="ARBA00022989"/>
    </source>
</evidence>
<feature type="transmembrane region" description="Helical" evidence="6">
    <location>
        <begin position="18"/>
        <end position="41"/>
    </location>
</feature>
<dbReference type="PROSITE" id="PS50850">
    <property type="entry name" value="MFS"/>
    <property type="match status" value="1"/>
</dbReference>
<comment type="subcellular location">
    <subcellularLocation>
        <location evidence="1">Cell membrane</location>
        <topology evidence="1">Multi-pass membrane protein</topology>
    </subcellularLocation>
</comment>
<name>A0A939HJA8_9MICC</name>
<dbReference type="SUPFAM" id="SSF103473">
    <property type="entry name" value="MFS general substrate transporter"/>
    <property type="match status" value="1"/>
</dbReference>
<dbReference type="GO" id="GO:0022857">
    <property type="term" value="F:transmembrane transporter activity"/>
    <property type="evidence" value="ECO:0007669"/>
    <property type="project" value="InterPro"/>
</dbReference>
<dbReference type="InterPro" id="IPR011701">
    <property type="entry name" value="MFS"/>
</dbReference>
<accession>A0A939HJA8</accession>
<dbReference type="CDD" id="cd17324">
    <property type="entry name" value="MFS_NepI_like"/>
    <property type="match status" value="1"/>
</dbReference>
<feature type="domain" description="Major facilitator superfamily (MFS) profile" evidence="7">
    <location>
        <begin position="19"/>
        <end position="394"/>
    </location>
</feature>
<feature type="transmembrane region" description="Helical" evidence="6">
    <location>
        <begin position="307"/>
        <end position="331"/>
    </location>
</feature>
<feature type="transmembrane region" description="Helical" evidence="6">
    <location>
        <begin position="53"/>
        <end position="78"/>
    </location>
</feature>
<keyword evidence="2" id="KW-1003">Cell membrane</keyword>
<feature type="transmembrane region" description="Helical" evidence="6">
    <location>
        <begin position="282"/>
        <end position="301"/>
    </location>
</feature>
<sequence length="405" mass="40497">MTLTDSLTTRTGSPRLPLVVPLLAVGTFLMITTEFIVAGLIQEMASDLGVGVAQIGLLITAFAVGMIVGAPGMAVVTLRLPRRATLVAALAVFALGHVVAALSTSFAVVLAARVLTALVTGAFWAVASVVATKAAGPAASSRALGVMMSGVGLATVAGVPLGSWLGQSIGWRGAFWAIAVLATVAAIVIGRFAPADEKGETASVLSELNALRDGRTWLLFGATALISGAVMATFSFISPLLTDRTGLPGWAVPLVLAGFGVGALIGTNAGGRFGDRRPVRTFVVAALIAGVVLLLLIPLSALAAVTVVLVFLLGISGMAIPPVATGMAVAFARNAPTLAAALAVSAFNAGTAVGSVTAGEALKSDLGAIGPAVVSVVMVVLGLIPLVVLAAKQARRDRPTLDTAS</sequence>
<dbReference type="GO" id="GO:0005886">
    <property type="term" value="C:plasma membrane"/>
    <property type="evidence" value="ECO:0007669"/>
    <property type="project" value="UniProtKB-SubCell"/>
</dbReference>